<name>A0A382N7X7_9ZZZZ</name>
<organism evidence="1">
    <name type="scientific">marine metagenome</name>
    <dbReference type="NCBI Taxonomy" id="408172"/>
    <lineage>
        <taxon>unclassified sequences</taxon>
        <taxon>metagenomes</taxon>
        <taxon>ecological metagenomes</taxon>
    </lineage>
</organism>
<accession>A0A382N7X7</accession>
<dbReference type="AlphaFoldDB" id="A0A382N7X7"/>
<sequence>MPKKETKHKDFDQKRMKELIFDFVKPVSHLGSLGKKSKQEAWHKY</sequence>
<gene>
    <name evidence="1" type="ORF">METZ01_LOCUS310127</name>
</gene>
<proteinExistence type="predicted"/>
<evidence type="ECO:0000313" key="1">
    <source>
        <dbReference type="EMBL" id="SVC57273.1"/>
    </source>
</evidence>
<protein>
    <submittedName>
        <fullName evidence="1">Uncharacterized protein</fullName>
    </submittedName>
</protein>
<dbReference type="EMBL" id="UINC01098615">
    <property type="protein sequence ID" value="SVC57273.1"/>
    <property type="molecule type" value="Genomic_DNA"/>
</dbReference>
<reference evidence="1" key="1">
    <citation type="submission" date="2018-05" db="EMBL/GenBank/DDBJ databases">
        <authorList>
            <person name="Lanie J.A."/>
            <person name="Ng W.-L."/>
            <person name="Kazmierczak K.M."/>
            <person name="Andrzejewski T.M."/>
            <person name="Davidsen T.M."/>
            <person name="Wayne K.J."/>
            <person name="Tettelin H."/>
            <person name="Glass J.I."/>
            <person name="Rusch D."/>
            <person name="Podicherti R."/>
            <person name="Tsui H.-C.T."/>
            <person name="Winkler M.E."/>
        </authorList>
    </citation>
    <scope>NUCLEOTIDE SEQUENCE</scope>
</reference>